<organism evidence="2 3">
    <name type="scientific">Saccharothrix yanglingensis</name>
    <dbReference type="NCBI Taxonomy" id="659496"/>
    <lineage>
        <taxon>Bacteria</taxon>
        <taxon>Bacillati</taxon>
        <taxon>Actinomycetota</taxon>
        <taxon>Actinomycetes</taxon>
        <taxon>Pseudonocardiales</taxon>
        <taxon>Pseudonocardiaceae</taxon>
        <taxon>Saccharothrix</taxon>
    </lineage>
</organism>
<dbReference type="Gene3D" id="1.10.3300.10">
    <property type="entry name" value="Jann2411-like domain"/>
    <property type="match status" value="1"/>
</dbReference>
<keyword evidence="3" id="KW-1185">Reference proteome</keyword>
<feature type="domain" description="Zinc finger CGNR" evidence="1">
    <location>
        <begin position="159"/>
        <end position="197"/>
    </location>
</feature>
<dbReference type="PANTHER" id="PTHR35525:SF3">
    <property type="entry name" value="BLL6575 PROTEIN"/>
    <property type="match status" value="1"/>
</dbReference>
<dbReference type="InterPro" id="IPR021005">
    <property type="entry name" value="Znf_CGNR"/>
</dbReference>
<reference evidence="2 3" key="1">
    <citation type="submission" date="2017-06" db="EMBL/GenBank/DDBJ databases">
        <title>Cultured bacterium strain Saccharothrix yanglingensis Hhs.015.</title>
        <authorList>
            <person name="Xia Y."/>
        </authorList>
    </citation>
    <scope>NUCLEOTIDE SEQUENCE [LARGE SCALE GENOMIC DNA]</scope>
    <source>
        <strain evidence="2 3">Hhs.015</strain>
    </source>
</reference>
<accession>A0ABU0X2X9</accession>
<gene>
    <name evidence="2" type="ORF">CKY47_21345</name>
</gene>
<evidence type="ECO:0000313" key="2">
    <source>
        <dbReference type="EMBL" id="MDQ2586492.1"/>
    </source>
</evidence>
<evidence type="ECO:0000259" key="1">
    <source>
        <dbReference type="Pfam" id="PF11706"/>
    </source>
</evidence>
<dbReference type="Proteomes" id="UP001225605">
    <property type="component" value="Unassembled WGS sequence"/>
</dbReference>
<dbReference type="Pfam" id="PF11706">
    <property type="entry name" value="zf-CGNR"/>
    <property type="match status" value="1"/>
</dbReference>
<sequence>MQAPVTVRHVPSTEPRPIRLANTVRRDRSTVRDHLTTAADLAAWLSGNDVGADAGTRVAAGDITAEDLAAFRELRTAVRDLAAALTDDPRPIARDADVERAVGAVNRAAIRADTRPQLEVVSGRLRRTTATTAGPVAAALAATAAEAVDLFTGDERELLRACHAPGCVLYFVKDHPRREWCSTGCGNRARAARHYRRTSGATAG</sequence>
<evidence type="ECO:0000313" key="3">
    <source>
        <dbReference type="Proteomes" id="UP001225605"/>
    </source>
</evidence>
<protein>
    <recommendedName>
        <fullName evidence="1">Zinc finger CGNR domain-containing protein</fullName>
    </recommendedName>
</protein>
<dbReference type="InterPro" id="IPR010852">
    <property type="entry name" value="ABATE"/>
</dbReference>
<comment type="caution">
    <text evidence="2">The sequence shown here is derived from an EMBL/GenBank/DDBJ whole genome shotgun (WGS) entry which is preliminary data.</text>
</comment>
<dbReference type="Pfam" id="PF07336">
    <property type="entry name" value="ABATE"/>
    <property type="match status" value="1"/>
</dbReference>
<dbReference type="SUPFAM" id="SSF160904">
    <property type="entry name" value="Jann2411-like"/>
    <property type="match status" value="1"/>
</dbReference>
<name>A0ABU0X2X9_9PSEU</name>
<dbReference type="PANTHER" id="PTHR35525">
    <property type="entry name" value="BLL6575 PROTEIN"/>
    <property type="match status" value="1"/>
</dbReference>
<dbReference type="EMBL" id="NSDM01000009">
    <property type="protein sequence ID" value="MDQ2586492.1"/>
    <property type="molecule type" value="Genomic_DNA"/>
</dbReference>
<dbReference type="InterPro" id="IPR023286">
    <property type="entry name" value="ABATE_dom_sf"/>
</dbReference>
<proteinExistence type="predicted"/>